<dbReference type="SMART" id="SM00382">
    <property type="entry name" value="AAA"/>
    <property type="match status" value="1"/>
</dbReference>
<comment type="caution">
    <text evidence="8">The sequence shown here is derived from an EMBL/GenBank/DDBJ whole genome shotgun (WGS) entry which is preliminary data.</text>
</comment>
<keyword evidence="3" id="KW-0201">Cytochrome c-type biogenesis</keyword>
<evidence type="ECO:0000256" key="2">
    <source>
        <dbReference type="ARBA" id="ARBA00022741"/>
    </source>
</evidence>
<dbReference type="InterPro" id="IPR027417">
    <property type="entry name" value="P-loop_NTPase"/>
</dbReference>
<dbReference type="InterPro" id="IPR003439">
    <property type="entry name" value="ABC_transporter-like_ATP-bd"/>
</dbReference>
<dbReference type="RefSeq" id="WP_039285715.1">
    <property type="nucleotide sequence ID" value="NZ_JTDI01000004.1"/>
</dbReference>
<dbReference type="GO" id="GO:0017004">
    <property type="term" value="P:cytochrome complex assembly"/>
    <property type="evidence" value="ECO:0007669"/>
    <property type="project" value="UniProtKB-KW"/>
</dbReference>
<name>A0A0B1ZHS8_9SPHN</name>
<dbReference type="GO" id="GO:0022857">
    <property type="term" value="F:transmembrane transporter activity"/>
    <property type="evidence" value="ECO:0007669"/>
    <property type="project" value="InterPro"/>
</dbReference>
<reference evidence="8 9" key="1">
    <citation type="submission" date="2014-10" db="EMBL/GenBank/DDBJ databases">
        <title>Genome sequence of Novosphingobium malaysiense MUSC 273(T).</title>
        <authorList>
            <person name="Lee L.-H."/>
        </authorList>
    </citation>
    <scope>NUCLEOTIDE SEQUENCE [LARGE SCALE GENOMIC DNA]</scope>
    <source>
        <strain evidence="8 9">MUSC 273</strain>
    </source>
</reference>
<evidence type="ECO:0000256" key="6">
    <source>
        <dbReference type="ARBA" id="ARBA00023136"/>
    </source>
</evidence>
<dbReference type="OrthoDB" id="9800654at2"/>
<keyword evidence="4" id="KW-0067">ATP-binding</keyword>
<proteinExistence type="predicted"/>
<dbReference type="AlphaFoldDB" id="A0A0B1ZHS8"/>
<evidence type="ECO:0000256" key="1">
    <source>
        <dbReference type="ARBA" id="ARBA00022448"/>
    </source>
</evidence>
<evidence type="ECO:0000259" key="7">
    <source>
        <dbReference type="PROSITE" id="PS50893"/>
    </source>
</evidence>
<evidence type="ECO:0000256" key="4">
    <source>
        <dbReference type="ARBA" id="ARBA00022840"/>
    </source>
</evidence>
<keyword evidence="9" id="KW-1185">Reference proteome</keyword>
<dbReference type="EMBL" id="JTDI01000004">
    <property type="protein sequence ID" value="KHK90617.1"/>
    <property type="molecule type" value="Genomic_DNA"/>
</dbReference>
<accession>A0A0B1ZHS8</accession>
<dbReference type="InterPro" id="IPR005895">
    <property type="entry name" value="ABC_transptr_haem_export_CcmA"/>
</dbReference>
<dbReference type="PANTHER" id="PTHR43499">
    <property type="entry name" value="ABC TRANSPORTER I FAMILY MEMBER 1"/>
    <property type="match status" value="1"/>
</dbReference>
<dbReference type="NCBIfam" id="TIGR01189">
    <property type="entry name" value="ccmA"/>
    <property type="match status" value="1"/>
</dbReference>
<evidence type="ECO:0000256" key="5">
    <source>
        <dbReference type="ARBA" id="ARBA00022967"/>
    </source>
</evidence>
<dbReference type="SUPFAM" id="SSF52540">
    <property type="entry name" value="P-loop containing nucleoside triphosphate hydrolases"/>
    <property type="match status" value="1"/>
</dbReference>
<keyword evidence="5" id="KW-1278">Translocase</keyword>
<dbReference type="Pfam" id="PF00005">
    <property type="entry name" value="ABC_tran"/>
    <property type="match status" value="1"/>
</dbReference>
<evidence type="ECO:0000313" key="9">
    <source>
        <dbReference type="Proteomes" id="UP000031057"/>
    </source>
</evidence>
<dbReference type="PANTHER" id="PTHR43499:SF1">
    <property type="entry name" value="ABC TRANSPORTER I FAMILY MEMBER 1"/>
    <property type="match status" value="1"/>
</dbReference>
<dbReference type="GO" id="GO:0016887">
    <property type="term" value="F:ATP hydrolysis activity"/>
    <property type="evidence" value="ECO:0007669"/>
    <property type="project" value="InterPro"/>
</dbReference>
<organism evidence="8 9">
    <name type="scientific">Novosphingobium malaysiense</name>
    <dbReference type="NCBI Taxonomy" id="1348853"/>
    <lineage>
        <taxon>Bacteria</taxon>
        <taxon>Pseudomonadati</taxon>
        <taxon>Pseudomonadota</taxon>
        <taxon>Alphaproteobacteria</taxon>
        <taxon>Sphingomonadales</taxon>
        <taxon>Sphingomonadaceae</taxon>
        <taxon>Novosphingobium</taxon>
    </lineage>
</organism>
<dbReference type="PROSITE" id="PS50893">
    <property type="entry name" value="ABC_TRANSPORTER_2"/>
    <property type="match status" value="1"/>
</dbReference>
<evidence type="ECO:0000313" key="8">
    <source>
        <dbReference type="EMBL" id="KHK90617.1"/>
    </source>
</evidence>
<keyword evidence="6" id="KW-0472">Membrane</keyword>
<dbReference type="Proteomes" id="UP000031057">
    <property type="component" value="Unassembled WGS sequence"/>
</dbReference>
<dbReference type="Gene3D" id="3.40.50.300">
    <property type="entry name" value="P-loop containing nucleotide triphosphate hydrolases"/>
    <property type="match status" value="1"/>
</dbReference>
<dbReference type="STRING" id="1348853.LK12_14900"/>
<feature type="domain" description="ABC transporter" evidence="7">
    <location>
        <begin position="6"/>
        <end position="192"/>
    </location>
</feature>
<evidence type="ECO:0000256" key="3">
    <source>
        <dbReference type="ARBA" id="ARBA00022748"/>
    </source>
</evidence>
<keyword evidence="1" id="KW-0813">Transport</keyword>
<dbReference type="GO" id="GO:0005524">
    <property type="term" value="F:ATP binding"/>
    <property type="evidence" value="ECO:0007669"/>
    <property type="project" value="UniProtKB-KW"/>
</dbReference>
<sequence>MQGCSIAVTDLACRRGDRVLFRQLSMRLGPGEALQITGRNGIGKSSLLRIVAGLAPAFAGNVETRGSIGMVDERHALDPLLPLGRALGFWQRIDGAADNELARLGLSELLEVPVRYLSTGQKKRAALARLIGQKARVWLLDEPLNGLDVHAVELTETLVAEHCAEGGIALIASHQPFRLGHMQAMALADYAA</sequence>
<dbReference type="InterPro" id="IPR003593">
    <property type="entry name" value="AAA+_ATPase"/>
</dbReference>
<gene>
    <name evidence="8" type="ORF">LK12_14900</name>
</gene>
<keyword evidence="2" id="KW-0547">Nucleotide-binding</keyword>
<protein>
    <submittedName>
        <fullName evidence="8">Cytochrome C biogenesis protein CcmA</fullName>
    </submittedName>
</protein>